<proteinExistence type="predicted"/>
<accession>A0A1L9UHF0</accession>
<keyword evidence="2" id="KW-0663">Pyridoxal phosphate</keyword>
<gene>
    <name evidence="3" type="ORF">ASPBRDRAFT_127921</name>
</gene>
<keyword evidence="4" id="KW-1185">Reference proteome</keyword>
<evidence type="ECO:0000313" key="3">
    <source>
        <dbReference type="EMBL" id="OJJ71097.1"/>
    </source>
</evidence>
<dbReference type="PANTHER" id="PTHR48077:SF3">
    <property type="entry name" value="TRYPTOPHAN SYNTHASE"/>
    <property type="match status" value="1"/>
</dbReference>
<dbReference type="PANTHER" id="PTHR48077">
    <property type="entry name" value="TRYPTOPHAN SYNTHASE-RELATED"/>
    <property type="match status" value="1"/>
</dbReference>
<sequence length="84" mass="9193">AAMDEEALSGFRTLMEHVGNICALISAHAVFGAMELAKTMKNDQHIVVCLRGRCDKGIQSAAKYLPVLGHMRISLDIGDYVIIY</sequence>
<dbReference type="Proteomes" id="UP000184499">
    <property type="component" value="Unassembled WGS sequence"/>
</dbReference>
<comment type="cofactor">
    <cofactor evidence="1">
        <name>pyridoxal 5'-phosphate</name>
        <dbReference type="ChEBI" id="CHEBI:597326"/>
    </cofactor>
</comment>
<dbReference type="Gene3D" id="3.40.50.1100">
    <property type="match status" value="1"/>
</dbReference>
<dbReference type="InterPro" id="IPR036052">
    <property type="entry name" value="TrpB-like_PALP_sf"/>
</dbReference>
<dbReference type="STRING" id="767769.A0A1L9UHF0"/>
<dbReference type="AlphaFoldDB" id="A0A1L9UHF0"/>
<dbReference type="VEuPathDB" id="FungiDB:ASPBRDRAFT_127921"/>
<dbReference type="RefSeq" id="XP_067478345.1">
    <property type="nucleotide sequence ID" value="XM_067618011.1"/>
</dbReference>
<dbReference type="GeneID" id="93570499"/>
<evidence type="ECO:0000256" key="1">
    <source>
        <dbReference type="ARBA" id="ARBA00001933"/>
    </source>
</evidence>
<dbReference type="InterPro" id="IPR023026">
    <property type="entry name" value="Trp_synth_beta/beta-like"/>
</dbReference>
<dbReference type="GO" id="GO:0004834">
    <property type="term" value="F:tryptophan synthase activity"/>
    <property type="evidence" value="ECO:0007669"/>
    <property type="project" value="InterPro"/>
</dbReference>
<feature type="non-terminal residue" evidence="3">
    <location>
        <position position="1"/>
    </location>
</feature>
<reference evidence="4" key="1">
    <citation type="journal article" date="2017" name="Genome Biol.">
        <title>Comparative genomics reveals high biological diversity and specific adaptations in the industrially and medically important fungal genus Aspergillus.</title>
        <authorList>
            <person name="de Vries R.P."/>
            <person name="Riley R."/>
            <person name="Wiebenga A."/>
            <person name="Aguilar-Osorio G."/>
            <person name="Amillis S."/>
            <person name="Uchima C.A."/>
            <person name="Anderluh G."/>
            <person name="Asadollahi M."/>
            <person name="Askin M."/>
            <person name="Barry K."/>
            <person name="Battaglia E."/>
            <person name="Bayram O."/>
            <person name="Benocci T."/>
            <person name="Braus-Stromeyer S.A."/>
            <person name="Caldana C."/>
            <person name="Canovas D."/>
            <person name="Cerqueira G.C."/>
            <person name="Chen F."/>
            <person name="Chen W."/>
            <person name="Choi C."/>
            <person name="Clum A."/>
            <person name="Dos Santos R.A."/>
            <person name="Damasio A.R."/>
            <person name="Diallinas G."/>
            <person name="Emri T."/>
            <person name="Fekete E."/>
            <person name="Flipphi M."/>
            <person name="Freyberg S."/>
            <person name="Gallo A."/>
            <person name="Gournas C."/>
            <person name="Habgood R."/>
            <person name="Hainaut M."/>
            <person name="Harispe M.L."/>
            <person name="Henrissat B."/>
            <person name="Hilden K.S."/>
            <person name="Hope R."/>
            <person name="Hossain A."/>
            <person name="Karabika E."/>
            <person name="Karaffa L."/>
            <person name="Karanyi Z."/>
            <person name="Krasevec N."/>
            <person name="Kuo A."/>
            <person name="Kusch H."/>
            <person name="LaButti K."/>
            <person name="Lagendijk E.L."/>
            <person name="Lapidus A."/>
            <person name="Levasseur A."/>
            <person name="Lindquist E."/>
            <person name="Lipzen A."/>
            <person name="Logrieco A.F."/>
            <person name="MacCabe A."/>
            <person name="Maekelae M.R."/>
            <person name="Malavazi I."/>
            <person name="Melin P."/>
            <person name="Meyer V."/>
            <person name="Mielnichuk N."/>
            <person name="Miskei M."/>
            <person name="Molnar A.P."/>
            <person name="Mule G."/>
            <person name="Ngan C.Y."/>
            <person name="Orejas M."/>
            <person name="Orosz E."/>
            <person name="Ouedraogo J.P."/>
            <person name="Overkamp K.M."/>
            <person name="Park H.-S."/>
            <person name="Perrone G."/>
            <person name="Piumi F."/>
            <person name="Punt P.J."/>
            <person name="Ram A.F."/>
            <person name="Ramon A."/>
            <person name="Rauscher S."/>
            <person name="Record E."/>
            <person name="Riano-Pachon D.M."/>
            <person name="Robert V."/>
            <person name="Roehrig J."/>
            <person name="Ruller R."/>
            <person name="Salamov A."/>
            <person name="Salih N.S."/>
            <person name="Samson R.A."/>
            <person name="Sandor E."/>
            <person name="Sanguinetti M."/>
            <person name="Schuetze T."/>
            <person name="Sepcic K."/>
            <person name="Shelest E."/>
            <person name="Sherlock G."/>
            <person name="Sophianopoulou V."/>
            <person name="Squina F.M."/>
            <person name="Sun H."/>
            <person name="Susca A."/>
            <person name="Todd R.B."/>
            <person name="Tsang A."/>
            <person name="Unkles S.E."/>
            <person name="van de Wiele N."/>
            <person name="van Rossen-Uffink D."/>
            <person name="Oliveira J.V."/>
            <person name="Vesth T.C."/>
            <person name="Visser J."/>
            <person name="Yu J.-H."/>
            <person name="Zhou M."/>
            <person name="Andersen M.R."/>
            <person name="Archer D.B."/>
            <person name="Baker S.E."/>
            <person name="Benoit I."/>
            <person name="Brakhage A.A."/>
            <person name="Braus G.H."/>
            <person name="Fischer R."/>
            <person name="Frisvad J.C."/>
            <person name="Goldman G.H."/>
            <person name="Houbraken J."/>
            <person name="Oakley B."/>
            <person name="Pocsi I."/>
            <person name="Scazzocchio C."/>
            <person name="Seiboth B."/>
            <person name="vanKuyk P.A."/>
            <person name="Wortman J."/>
            <person name="Dyer P.S."/>
            <person name="Grigoriev I.V."/>
        </authorList>
    </citation>
    <scope>NUCLEOTIDE SEQUENCE [LARGE SCALE GENOMIC DNA]</scope>
    <source>
        <strain evidence="4">CBS 101740 / IMI 381727 / IBT 21946</strain>
    </source>
</reference>
<dbReference type="GO" id="GO:0005737">
    <property type="term" value="C:cytoplasm"/>
    <property type="evidence" value="ECO:0007669"/>
    <property type="project" value="TreeGrafter"/>
</dbReference>
<dbReference type="EMBL" id="KV878685">
    <property type="protein sequence ID" value="OJJ71097.1"/>
    <property type="molecule type" value="Genomic_DNA"/>
</dbReference>
<name>A0A1L9UHF0_ASPBC</name>
<organism evidence="3 4">
    <name type="scientific">Aspergillus brasiliensis (strain CBS 101740 / IMI 381727 / IBT 21946)</name>
    <dbReference type="NCBI Taxonomy" id="767769"/>
    <lineage>
        <taxon>Eukaryota</taxon>
        <taxon>Fungi</taxon>
        <taxon>Dikarya</taxon>
        <taxon>Ascomycota</taxon>
        <taxon>Pezizomycotina</taxon>
        <taxon>Eurotiomycetes</taxon>
        <taxon>Eurotiomycetidae</taxon>
        <taxon>Eurotiales</taxon>
        <taxon>Aspergillaceae</taxon>
        <taxon>Aspergillus</taxon>
        <taxon>Aspergillus subgen. Circumdati</taxon>
    </lineage>
</organism>
<protein>
    <submittedName>
        <fullName evidence="3">Uncharacterized protein</fullName>
    </submittedName>
</protein>
<dbReference type="OrthoDB" id="10050244at2759"/>
<dbReference type="SUPFAM" id="SSF53686">
    <property type="entry name" value="Tryptophan synthase beta subunit-like PLP-dependent enzymes"/>
    <property type="match status" value="1"/>
</dbReference>
<evidence type="ECO:0000256" key="2">
    <source>
        <dbReference type="ARBA" id="ARBA00022898"/>
    </source>
</evidence>
<evidence type="ECO:0000313" key="4">
    <source>
        <dbReference type="Proteomes" id="UP000184499"/>
    </source>
</evidence>